<dbReference type="InterPro" id="IPR007345">
    <property type="entry name" value="Polysacch_pyruvyl_Trfase"/>
</dbReference>
<evidence type="ECO:0000313" key="3">
    <source>
        <dbReference type="Proteomes" id="UP000284366"/>
    </source>
</evidence>
<dbReference type="AlphaFoldDB" id="A0A412Y5F8"/>
<dbReference type="GO" id="GO:0016740">
    <property type="term" value="F:transferase activity"/>
    <property type="evidence" value="ECO:0007669"/>
    <property type="project" value="UniProtKB-KW"/>
</dbReference>
<name>A0A412Y5F8_9BACE</name>
<evidence type="ECO:0000313" key="2">
    <source>
        <dbReference type="EMBL" id="RGV52603.1"/>
    </source>
</evidence>
<evidence type="ECO:0000259" key="1">
    <source>
        <dbReference type="Pfam" id="PF04230"/>
    </source>
</evidence>
<keyword evidence="2" id="KW-0808">Transferase</keyword>
<accession>A0A412Y5F8</accession>
<gene>
    <name evidence="2" type="ORF">DWW09_11645</name>
</gene>
<organism evidence="2 3">
    <name type="scientific">Bacteroides clarus</name>
    <dbReference type="NCBI Taxonomy" id="626929"/>
    <lineage>
        <taxon>Bacteria</taxon>
        <taxon>Pseudomonadati</taxon>
        <taxon>Bacteroidota</taxon>
        <taxon>Bacteroidia</taxon>
        <taxon>Bacteroidales</taxon>
        <taxon>Bacteroidaceae</taxon>
        <taxon>Bacteroides</taxon>
    </lineage>
</organism>
<comment type="caution">
    <text evidence="2">The sequence shown here is derived from an EMBL/GenBank/DDBJ whole genome shotgun (WGS) entry which is preliminary data.</text>
</comment>
<dbReference type="Pfam" id="PF04230">
    <property type="entry name" value="PS_pyruv_trans"/>
    <property type="match status" value="1"/>
</dbReference>
<dbReference type="EMBL" id="QRZG01000019">
    <property type="protein sequence ID" value="RGV52603.1"/>
    <property type="molecule type" value="Genomic_DNA"/>
</dbReference>
<proteinExistence type="predicted"/>
<feature type="domain" description="Polysaccharide pyruvyl transferase" evidence="1">
    <location>
        <begin position="15"/>
        <end position="269"/>
    </location>
</feature>
<protein>
    <submittedName>
        <fullName evidence="2">Polysaccharide pyruvyl transferase family protein</fullName>
    </submittedName>
</protein>
<dbReference type="Proteomes" id="UP000284366">
    <property type="component" value="Unassembled WGS sequence"/>
</dbReference>
<dbReference type="RefSeq" id="WP_118047203.1">
    <property type="nucleotide sequence ID" value="NZ_JAQCUW010000038.1"/>
</dbReference>
<sequence length="338" mass="39446">MKYKLLSIKGQGGVNIGDYIQALASSQFLPQIDGFIDREKLKDYNGEECKLIMNGWYMHNAQQWPPSSKIIPFYVAVHFNSTVKDKLLSDESIAYLKKYEPIGCRDTNTVKLLQSKGINAYFSGCMTLTLGRNYHSEIKENKYYFVDPYFVTHWNLYTILYNAIYLLFHWKPICIIAKKHPDPKTGFRKKMIMTTFYREYKRFFRKEILINAEYTNQQSIEYIRKFPTDEELLKEAERLVKCYAKAKLVVTSRIHCALPCLGLGTPVIYTEDAHQSEASACRFGGLRELFNILKWDNGHLIKEFDGKTPLDDTSSWSNKTIWKELAERLATQCTRFCK</sequence>
<reference evidence="2 3" key="1">
    <citation type="submission" date="2018-08" db="EMBL/GenBank/DDBJ databases">
        <title>A genome reference for cultivated species of the human gut microbiota.</title>
        <authorList>
            <person name="Zou Y."/>
            <person name="Xue W."/>
            <person name="Luo G."/>
        </authorList>
    </citation>
    <scope>NUCLEOTIDE SEQUENCE [LARGE SCALE GENOMIC DNA]</scope>
    <source>
        <strain evidence="2 3">AF14-27</strain>
    </source>
</reference>